<proteinExistence type="predicted"/>
<dbReference type="Proteomes" id="UP000177067">
    <property type="component" value="Unassembled WGS sequence"/>
</dbReference>
<reference evidence="3 4" key="1">
    <citation type="journal article" date="2016" name="Nat. Commun.">
        <title>Thousands of microbial genomes shed light on interconnected biogeochemical processes in an aquifer system.</title>
        <authorList>
            <person name="Anantharaman K."/>
            <person name="Brown C.T."/>
            <person name="Hug L.A."/>
            <person name="Sharon I."/>
            <person name="Castelle C.J."/>
            <person name="Probst A.J."/>
            <person name="Thomas B.C."/>
            <person name="Singh A."/>
            <person name="Wilkins M.J."/>
            <person name="Karaoz U."/>
            <person name="Brodie E.L."/>
            <person name="Williams K.H."/>
            <person name="Hubbard S.S."/>
            <person name="Banfield J.F."/>
        </authorList>
    </citation>
    <scope>NUCLEOTIDE SEQUENCE [LARGE SCALE GENOMIC DNA]</scope>
</reference>
<evidence type="ECO:0000313" key="3">
    <source>
        <dbReference type="EMBL" id="OGH59448.1"/>
    </source>
</evidence>
<gene>
    <name evidence="3" type="ORF">A2725_01310</name>
</gene>
<keyword evidence="2" id="KW-1133">Transmembrane helix</keyword>
<protein>
    <submittedName>
        <fullName evidence="3">Uncharacterized protein</fullName>
    </submittedName>
</protein>
<dbReference type="EMBL" id="MFPS01000007">
    <property type="protein sequence ID" value="OGH59448.1"/>
    <property type="molecule type" value="Genomic_DNA"/>
</dbReference>
<keyword evidence="2" id="KW-0472">Membrane</keyword>
<keyword evidence="2" id="KW-0812">Transmembrane</keyword>
<name>A0A1F6LJ70_9BACT</name>
<accession>A0A1F6LJ70</accession>
<sequence>MPVWDFWSHLGPVPAWCWSLHRFQKERIVMTANERRELEAAGEIQTRDGGKDVLPEKESVPSVVADNQDTKPNSALPGVTETEYQKRRRERQKEQNMSMEQHGGGGGLPPHINGGVAKTLPPPAPSPTPQRSVWWFVAILAGIAVVIGLLLYQQFNDDDSVDKIASAVTKDGDVTRALLGVDGPIVSTMRIDGEETRRLVGGTDTETYRLLKKFQGWVVTDPAEVLAYEKLLDECVKSGKTPSECCHLSKPQNGMLNMLFGLTEKGLVQSEKNGRAINRVNKKLDEHDRRLRSHEEADKKRSEETRGYLLSLEAKYGNLSVGVDDLRKRADKPVNVRVVVPRTKTVAVER</sequence>
<organism evidence="3 4">
    <name type="scientific">Candidatus Magasanikbacteria bacterium RIFCSPHIGHO2_01_FULL_33_34</name>
    <dbReference type="NCBI Taxonomy" id="1798671"/>
    <lineage>
        <taxon>Bacteria</taxon>
        <taxon>Candidatus Magasanikiibacteriota</taxon>
    </lineage>
</organism>
<feature type="region of interest" description="Disordered" evidence="1">
    <location>
        <begin position="41"/>
        <end position="127"/>
    </location>
</feature>
<feature type="transmembrane region" description="Helical" evidence="2">
    <location>
        <begin position="133"/>
        <end position="152"/>
    </location>
</feature>
<feature type="compositionally biased region" description="Basic and acidic residues" evidence="1">
    <location>
        <begin position="41"/>
        <end position="59"/>
    </location>
</feature>
<evidence type="ECO:0000256" key="2">
    <source>
        <dbReference type="SAM" id="Phobius"/>
    </source>
</evidence>
<dbReference type="AlphaFoldDB" id="A0A1F6LJ70"/>
<evidence type="ECO:0000313" key="4">
    <source>
        <dbReference type="Proteomes" id="UP000177067"/>
    </source>
</evidence>
<evidence type="ECO:0000256" key="1">
    <source>
        <dbReference type="SAM" id="MobiDB-lite"/>
    </source>
</evidence>
<comment type="caution">
    <text evidence="3">The sequence shown here is derived from an EMBL/GenBank/DDBJ whole genome shotgun (WGS) entry which is preliminary data.</text>
</comment>